<reference evidence="10" key="1">
    <citation type="journal article" date="2021" name="Sci. Rep.">
        <title>Diploid genomic architecture of Nitzschia inconspicua, an elite biomass production diatom.</title>
        <authorList>
            <person name="Oliver A."/>
            <person name="Podell S."/>
            <person name="Pinowska A."/>
            <person name="Traller J.C."/>
            <person name="Smith S.R."/>
            <person name="McClure R."/>
            <person name="Beliaev A."/>
            <person name="Bohutskyi P."/>
            <person name="Hill E.A."/>
            <person name="Rabines A."/>
            <person name="Zheng H."/>
            <person name="Allen L.Z."/>
            <person name="Kuo A."/>
            <person name="Grigoriev I.V."/>
            <person name="Allen A.E."/>
            <person name="Hazlebeck D."/>
            <person name="Allen E.E."/>
        </authorList>
    </citation>
    <scope>NUCLEOTIDE SEQUENCE</scope>
    <source>
        <strain evidence="10">Hildebrandi</strain>
    </source>
</reference>
<evidence type="ECO:0000256" key="6">
    <source>
        <dbReference type="ARBA" id="ARBA00024073"/>
    </source>
</evidence>
<dbReference type="InterPro" id="IPR020617">
    <property type="entry name" value="Thiolase_C"/>
</dbReference>
<dbReference type="GO" id="GO:0010124">
    <property type="term" value="P:phenylacetate catabolic process"/>
    <property type="evidence" value="ECO:0007669"/>
    <property type="project" value="TreeGrafter"/>
</dbReference>
<dbReference type="GO" id="GO:0006635">
    <property type="term" value="P:fatty acid beta-oxidation"/>
    <property type="evidence" value="ECO:0007669"/>
    <property type="project" value="TreeGrafter"/>
</dbReference>
<keyword evidence="4" id="KW-0809">Transit peptide</keyword>
<comment type="caution">
    <text evidence="10">The sequence shown here is derived from an EMBL/GenBank/DDBJ whole genome shotgun (WGS) entry which is preliminary data.</text>
</comment>
<evidence type="ECO:0000256" key="5">
    <source>
        <dbReference type="ARBA" id="ARBA00023098"/>
    </source>
</evidence>
<dbReference type="EMBL" id="JAGRRH010000031">
    <property type="protein sequence ID" value="KAG7339704.1"/>
    <property type="molecule type" value="Genomic_DNA"/>
</dbReference>
<protein>
    <recommendedName>
        <fullName evidence="6">acetyl-CoA C-acyltransferase</fullName>
        <ecNumber evidence="6">2.3.1.16</ecNumber>
    </recommendedName>
</protein>
<keyword evidence="12" id="KW-1185">Reference proteome</keyword>
<gene>
    <name evidence="10" type="ORF">IV203_024743</name>
    <name evidence="11" type="ORF">IV203_025251</name>
</gene>
<reference evidence="10" key="2">
    <citation type="submission" date="2021-04" db="EMBL/GenBank/DDBJ databases">
        <authorList>
            <person name="Podell S."/>
        </authorList>
    </citation>
    <scope>NUCLEOTIDE SEQUENCE</scope>
    <source>
        <strain evidence="10">Hildebrandi</strain>
    </source>
</reference>
<dbReference type="InterPro" id="IPR050215">
    <property type="entry name" value="Thiolase-like_sf_Thiolase"/>
</dbReference>
<organism evidence="10 12">
    <name type="scientific">Nitzschia inconspicua</name>
    <dbReference type="NCBI Taxonomy" id="303405"/>
    <lineage>
        <taxon>Eukaryota</taxon>
        <taxon>Sar</taxon>
        <taxon>Stramenopiles</taxon>
        <taxon>Ochrophyta</taxon>
        <taxon>Bacillariophyta</taxon>
        <taxon>Bacillariophyceae</taxon>
        <taxon>Bacillariophycidae</taxon>
        <taxon>Bacillariales</taxon>
        <taxon>Bacillariaceae</taxon>
        <taxon>Nitzschia</taxon>
    </lineage>
</organism>
<dbReference type="CDD" id="cd00751">
    <property type="entry name" value="thiolase"/>
    <property type="match status" value="1"/>
</dbReference>
<evidence type="ECO:0000259" key="9">
    <source>
        <dbReference type="Pfam" id="PF02803"/>
    </source>
</evidence>
<dbReference type="PROSITE" id="PS00099">
    <property type="entry name" value="THIOLASE_3"/>
    <property type="match status" value="1"/>
</dbReference>
<evidence type="ECO:0000256" key="3">
    <source>
        <dbReference type="ARBA" id="ARBA00022832"/>
    </source>
</evidence>
<sequence length="400" mass="42440">MQSPNDVVIVSALRTPLCRSKKGALAKVPPATLLSTVLTELLDRTQTPPQDVDDICIGNCLLPPSGFAALRMAQIAAGIPPSTPFKLVNRQCSSGLQAVADIANAIATNNSISIGIGGGVESMSYTPMSSIQPPETTVDWGTMQSNPQAMDCLIPMGITSDNVVSKYGLHRSTLDQFAMESHHKAARAQAAGYFHREIVSVGNVTKDDGIRSNTSIEILSQLQPVFSKTGQTTAGNSSQTTDGAAAVLLMSRAEATKRGLPILGVWRGYAVKGVPPHIMGIGPAVAIPAVLKQTNLTIADIDVFEINEAFASQASWCVDVLNIHKEKVNPNGGAIALGHPLGCTGARQIATLLNEMHRHQHYRYGVVSMCIGTGMGAAAVIEVEHHHHHQNNNNNRTSKL</sequence>
<dbReference type="Proteomes" id="UP000693970">
    <property type="component" value="Unassembled WGS sequence"/>
</dbReference>
<dbReference type="PANTHER" id="PTHR43853">
    <property type="entry name" value="3-KETOACYL-COA THIOLASE, PEROXISOMAL"/>
    <property type="match status" value="1"/>
</dbReference>
<keyword evidence="7" id="KW-0012">Acyltransferase</keyword>
<dbReference type="PIRSF" id="PIRSF000429">
    <property type="entry name" value="Ac-CoA_Ac_transf"/>
    <property type="match status" value="1"/>
</dbReference>
<name>A0A9K3PC82_9STRA</name>
<dbReference type="OrthoDB" id="5404651at2759"/>
<dbReference type="NCBIfam" id="TIGR01930">
    <property type="entry name" value="AcCoA-C-Actrans"/>
    <property type="match status" value="1"/>
</dbReference>
<feature type="domain" description="Thiolase C-terminal" evidence="9">
    <location>
        <begin position="262"/>
        <end position="382"/>
    </location>
</feature>
<dbReference type="Pfam" id="PF02803">
    <property type="entry name" value="Thiolase_C"/>
    <property type="match status" value="1"/>
</dbReference>
<dbReference type="InterPro" id="IPR020610">
    <property type="entry name" value="Thiolase_AS"/>
</dbReference>
<keyword evidence="5" id="KW-0443">Lipid metabolism</keyword>
<dbReference type="PROSITE" id="PS00098">
    <property type="entry name" value="THIOLASE_1"/>
    <property type="match status" value="1"/>
</dbReference>
<evidence type="ECO:0000256" key="7">
    <source>
        <dbReference type="RuleBase" id="RU003557"/>
    </source>
</evidence>
<dbReference type="GO" id="GO:0005777">
    <property type="term" value="C:peroxisome"/>
    <property type="evidence" value="ECO:0007669"/>
    <property type="project" value="TreeGrafter"/>
</dbReference>
<keyword evidence="2 7" id="KW-0808">Transferase</keyword>
<dbReference type="PANTHER" id="PTHR43853:SF8">
    <property type="entry name" value="3-KETOACYL-COA THIOLASE, PEROXISOMAL"/>
    <property type="match status" value="1"/>
</dbReference>
<proteinExistence type="inferred from homology"/>
<dbReference type="InterPro" id="IPR020613">
    <property type="entry name" value="Thiolase_CS"/>
</dbReference>
<evidence type="ECO:0000313" key="12">
    <source>
        <dbReference type="Proteomes" id="UP000693970"/>
    </source>
</evidence>
<evidence type="ECO:0000313" key="10">
    <source>
        <dbReference type="EMBL" id="KAG7339704.1"/>
    </source>
</evidence>
<comment type="pathway">
    <text evidence="1">Lipid metabolism.</text>
</comment>
<comment type="similarity">
    <text evidence="7">Belongs to the thiolase-like superfamily. Thiolase family.</text>
</comment>
<dbReference type="InterPro" id="IPR020615">
    <property type="entry name" value="Thiolase_acyl_enz_int_AS"/>
</dbReference>
<dbReference type="GO" id="GO:0003988">
    <property type="term" value="F:acetyl-CoA C-acyltransferase activity"/>
    <property type="evidence" value="ECO:0007669"/>
    <property type="project" value="UniProtKB-EC"/>
</dbReference>
<dbReference type="EC" id="2.3.1.16" evidence="6"/>
<dbReference type="EMBL" id="JAGRRH010000011">
    <property type="protein sequence ID" value="KAG7362367.1"/>
    <property type="molecule type" value="Genomic_DNA"/>
</dbReference>
<evidence type="ECO:0000256" key="2">
    <source>
        <dbReference type="ARBA" id="ARBA00022679"/>
    </source>
</evidence>
<evidence type="ECO:0000313" key="11">
    <source>
        <dbReference type="EMBL" id="KAG7362367.1"/>
    </source>
</evidence>
<evidence type="ECO:0000256" key="1">
    <source>
        <dbReference type="ARBA" id="ARBA00005189"/>
    </source>
</evidence>
<dbReference type="InterPro" id="IPR020616">
    <property type="entry name" value="Thiolase_N"/>
</dbReference>
<keyword evidence="3" id="KW-0276">Fatty acid metabolism</keyword>
<accession>A0A9K3PC82</accession>
<dbReference type="AlphaFoldDB" id="A0A9K3PC82"/>
<dbReference type="InterPro" id="IPR002155">
    <property type="entry name" value="Thiolase"/>
</dbReference>
<evidence type="ECO:0000256" key="4">
    <source>
        <dbReference type="ARBA" id="ARBA00022946"/>
    </source>
</evidence>
<dbReference type="PROSITE" id="PS00737">
    <property type="entry name" value="THIOLASE_2"/>
    <property type="match status" value="1"/>
</dbReference>
<evidence type="ECO:0000259" key="8">
    <source>
        <dbReference type="Pfam" id="PF00108"/>
    </source>
</evidence>
<feature type="domain" description="Thiolase N-terminal" evidence="8">
    <location>
        <begin position="7"/>
        <end position="252"/>
    </location>
</feature>
<dbReference type="Pfam" id="PF00108">
    <property type="entry name" value="Thiolase_N"/>
    <property type="match status" value="1"/>
</dbReference>